<reference evidence="2" key="1">
    <citation type="submission" date="2022-12" db="EMBL/GenBank/DDBJ databases">
        <authorList>
            <person name="Krivoruchko A.V."/>
            <person name="Elkin A."/>
        </authorList>
    </citation>
    <scope>NUCLEOTIDE SEQUENCE</scope>
    <source>
        <strain evidence="2">IEGM 1388</strain>
    </source>
</reference>
<protein>
    <recommendedName>
        <fullName evidence="4">Transmembrane protein</fullName>
    </recommendedName>
</protein>
<evidence type="ECO:0000313" key="3">
    <source>
        <dbReference type="Proteomes" id="UP001067235"/>
    </source>
</evidence>
<name>A0ABT4MX36_GORRU</name>
<organism evidence="2 3">
    <name type="scientific">Gordonia rubripertincta</name>
    <name type="common">Rhodococcus corallinus</name>
    <dbReference type="NCBI Taxonomy" id="36822"/>
    <lineage>
        <taxon>Bacteria</taxon>
        <taxon>Bacillati</taxon>
        <taxon>Actinomycetota</taxon>
        <taxon>Actinomycetes</taxon>
        <taxon>Mycobacteriales</taxon>
        <taxon>Gordoniaceae</taxon>
        <taxon>Gordonia</taxon>
    </lineage>
</organism>
<evidence type="ECO:0008006" key="4">
    <source>
        <dbReference type="Google" id="ProtNLM"/>
    </source>
</evidence>
<comment type="caution">
    <text evidence="2">The sequence shown here is derived from an EMBL/GenBank/DDBJ whole genome shotgun (WGS) entry which is preliminary data.</text>
</comment>
<proteinExistence type="predicted"/>
<dbReference type="Proteomes" id="UP001067235">
    <property type="component" value="Unassembled WGS sequence"/>
</dbReference>
<accession>A0ABT4MX36</accession>
<keyword evidence="3" id="KW-1185">Reference proteome</keyword>
<gene>
    <name evidence="2" type="ORF">O4213_14740</name>
</gene>
<sequence length="134" mass="14389">MSNNGPFGFDPDDLDRIAREASEGFRDMLGQVAKGMGQSGGGGNPLAAMFGETMFRGATQQTKQPAPTRETTGETGDGVWAIYTVDDDGTARIDQVFSSELDALRAHKDNVDARRRVRFLPYGVSVGVLDDAES</sequence>
<evidence type="ECO:0000256" key="1">
    <source>
        <dbReference type="SAM" id="MobiDB-lite"/>
    </source>
</evidence>
<evidence type="ECO:0000313" key="2">
    <source>
        <dbReference type="EMBL" id="MCZ4551245.1"/>
    </source>
</evidence>
<dbReference type="EMBL" id="JAPWIE010000004">
    <property type="protein sequence ID" value="MCZ4551245.1"/>
    <property type="molecule type" value="Genomic_DNA"/>
</dbReference>
<dbReference type="RefSeq" id="WP_084835935.1">
    <property type="nucleotide sequence ID" value="NZ_JAPWIE010000004.1"/>
</dbReference>
<feature type="compositionally biased region" description="Polar residues" evidence="1">
    <location>
        <begin position="58"/>
        <end position="74"/>
    </location>
</feature>
<feature type="region of interest" description="Disordered" evidence="1">
    <location>
        <begin position="58"/>
        <end position="77"/>
    </location>
</feature>